<dbReference type="SUPFAM" id="SSF47954">
    <property type="entry name" value="Cyclin-like"/>
    <property type="match status" value="2"/>
</dbReference>
<dbReference type="InterPro" id="IPR013763">
    <property type="entry name" value="Cyclin-like_dom"/>
</dbReference>
<dbReference type="Pfam" id="PF00134">
    <property type="entry name" value="Cyclin_N"/>
    <property type="match status" value="1"/>
</dbReference>
<evidence type="ECO:0000313" key="4">
    <source>
        <dbReference type="EMBL" id="RKP12308.1"/>
    </source>
</evidence>
<dbReference type="Proteomes" id="UP000267251">
    <property type="component" value="Unassembled WGS sequence"/>
</dbReference>
<dbReference type="SUPFAM" id="SSF101447">
    <property type="entry name" value="Formin homology 2 domain (FH2 domain)"/>
    <property type="match status" value="1"/>
</dbReference>
<dbReference type="EMBL" id="KZ988386">
    <property type="protein sequence ID" value="RKP12308.1"/>
    <property type="molecule type" value="Genomic_DNA"/>
</dbReference>
<sequence length="319" mass="35818">MSAFRHELNPPPPPPPPPPLPPQSPSQSPSRPPPPPHLEIAYPSWRGYLSKEVLETSSPDDPVKTRNTHTYYVTLISQLTRLLGFPRATWATAILLCTRFYAAHPVLEHPPFLIAIAALFVAGKVEETYKRLKDVLSLARSLPSLGEDGPEKNLSFEALHQQVLRKERLIFRSIRFDVGFRHPFVFIPKYTLMLHGSKALGEAAWSLSIAMYSTNLPIQYPPHTLAAASILLSTLSHPDLSPPSFTPSGPWAYACLQALPLAFEDYPQGITKAEDILKDWHKAWSNHPAFKDQPKGRPEERIRAEALQDGMTLRYLFKS</sequence>
<protein>
    <submittedName>
        <fullName evidence="4">Cyclin-like protein</fullName>
    </submittedName>
</protein>
<dbReference type="OrthoDB" id="25002at2759"/>
<feature type="region of interest" description="Disordered" evidence="2">
    <location>
        <begin position="1"/>
        <end position="37"/>
    </location>
</feature>
<organism evidence="4 5">
    <name type="scientific">Piptocephalis cylindrospora</name>
    <dbReference type="NCBI Taxonomy" id="1907219"/>
    <lineage>
        <taxon>Eukaryota</taxon>
        <taxon>Fungi</taxon>
        <taxon>Fungi incertae sedis</taxon>
        <taxon>Zoopagomycota</taxon>
        <taxon>Zoopagomycotina</taxon>
        <taxon>Zoopagomycetes</taxon>
        <taxon>Zoopagales</taxon>
        <taxon>Piptocephalidaceae</taxon>
        <taxon>Piptocephalis</taxon>
    </lineage>
</organism>
<feature type="compositionally biased region" description="Pro residues" evidence="2">
    <location>
        <begin position="9"/>
        <end position="37"/>
    </location>
</feature>
<dbReference type="PANTHER" id="PTHR10026">
    <property type="entry name" value="CYCLIN"/>
    <property type="match status" value="1"/>
</dbReference>
<comment type="similarity">
    <text evidence="1">Belongs to the cyclin family.</text>
</comment>
<evidence type="ECO:0000313" key="5">
    <source>
        <dbReference type="Proteomes" id="UP000267251"/>
    </source>
</evidence>
<dbReference type="AlphaFoldDB" id="A0A4P9Y0P3"/>
<dbReference type="InterPro" id="IPR036915">
    <property type="entry name" value="Cyclin-like_sf"/>
</dbReference>
<evidence type="ECO:0000259" key="3">
    <source>
        <dbReference type="SMART" id="SM00385"/>
    </source>
</evidence>
<dbReference type="GO" id="GO:0006357">
    <property type="term" value="P:regulation of transcription by RNA polymerase II"/>
    <property type="evidence" value="ECO:0007669"/>
    <property type="project" value="InterPro"/>
</dbReference>
<keyword evidence="5" id="KW-1185">Reference proteome</keyword>
<name>A0A4P9Y0P3_9FUNG</name>
<dbReference type="Gene3D" id="1.10.472.10">
    <property type="entry name" value="Cyclin-like"/>
    <property type="match status" value="2"/>
</dbReference>
<dbReference type="SMART" id="SM00385">
    <property type="entry name" value="CYCLIN"/>
    <property type="match status" value="1"/>
</dbReference>
<evidence type="ECO:0000256" key="1">
    <source>
        <dbReference type="RuleBase" id="RU000383"/>
    </source>
</evidence>
<keyword evidence="1" id="KW-0195">Cyclin</keyword>
<dbReference type="InterPro" id="IPR043198">
    <property type="entry name" value="Cyclin/Ssn8"/>
</dbReference>
<evidence type="ECO:0000256" key="2">
    <source>
        <dbReference type="SAM" id="MobiDB-lite"/>
    </source>
</evidence>
<dbReference type="CDD" id="cd20546">
    <property type="entry name" value="CYCLIN_SpCG1C_ScCTK2-like_rpt2"/>
    <property type="match status" value="1"/>
</dbReference>
<reference evidence="5" key="1">
    <citation type="journal article" date="2018" name="Nat. Microbiol.">
        <title>Leveraging single-cell genomics to expand the fungal tree of life.</title>
        <authorList>
            <person name="Ahrendt S.R."/>
            <person name="Quandt C.A."/>
            <person name="Ciobanu D."/>
            <person name="Clum A."/>
            <person name="Salamov A."/>
            <person name="Andreopoulos B."/>
            <person name="Cheng J.F."/>
            <person name="Woyke T."/>
            <person name="Pelin A."/>
            <person name="Henrissat B."/>
            <person name="Reynolds N.K."/>
            <person name="Benny G.L."/>
            <person name="Smith M.E."/>
            <person name="James T.Y."/>
            <person name="Grigoriev I.V."/>
        </authorList>
    </citation>
    <scope>NUCLEOTIDE SEQUENCE [LARGE SCALE GENOMIC DNA]</scope>
</reference>
<feature type="domain" description="Cyclin-like" evidence="3">
    <location>
        <begin position="74"/>
        <end position="172"/>
    </location>
</feature>
<dbReference type="GO" id="GO:0016538">
    <property type="term" value="F:cyclin-dependent protein serine/threonine kinase regulator activity"/>
    <property type="evidence" value="ECO:0007669"/>
    <property type="project" value="InterPro"/>
</dbReference>
<accession>A0A4P9Y0P3</accession>
<proteinExistence type="inferred from homology"/>
<gene>
    <name evidence="4" type="ORF">BJ684DRAFT_17192</name>
</gene>
<dbReference type="InterPro" id="IPR006671">
    <property type="entry name" value="Cyclin_N"/>
</dbReference>